<keyword evidence="2" id="KW-1185">Reference proteome</keyword>
<sequence>MSQQCAQVTKKTNGILACIKNSVASRTRKMSISLYLTQMRLHLESCVRFWVPQLRKDIEVLERVQRSAVELVKGLEHKSVEEQLK</sequence>
<accession>A0ABQ9DR53</accession>
<name>A0ABQ9DR53_9PASS</name>
<evidence type="ECO:0000313" key="2">
    <source>
        <dbReference type="Proteomes" id="UP001145742"/>
    </source>
</evidence>
<organism evidence="1 2">
    <name type="scientific">Willisornis vidua</name>
    <name type="common">Xingu scale-backed antbird</name>
    <dbReference type="NCBI Taxonomy" id="1566151"/>
    <lineage>
        <taxon>Eukaryota</taxon>
        <taxon>Metazoa</taxon>
        <taxon>Chordata</taxon>
        <taxon>Craniata</taxon>
        <taxon>Vertebrata</taxon>
        <taxon>Euteleostomi</taxon>
        <taxon>Archelosauria</taxon>
        <taxon>Archosauria</taxon>
        <taxon>Dinosauria</taxon>
        <taxon>Saurischia</taxon>
        <taxon>Theropoda</taxon>
        <taxon>Coelurosauria</taxon>
        <taxon>Aves</taxon>
        <taxon>Neognathae</taxon>
        <taxon>Neoaves</taxon>
        <taxon>Telluraves</taxon>
        <taxon>Australaves</taxon>
        <taxon>Passeriformes</taxon>
        <taxon>Thamnophilidae</taxon>
        <taxon>Willisornis</taxon>
    </lineage>
</organism>
<comment type="caution">
    <text evidence="1">The sequence shown here is derived from an EMBL/GenBank/DDBJ whole genome shotgun (WGS) entry which is preliminary data.</text>
</comment>
<protein>
    <submittedName>
        <fullName evidence="1">Uncharacterized protein</fullName>
    </submittedName>
</protein>
<proteinExistence type="predicted"/>
<dbReference type="Proteomes" id="UP001145742">
    <property type="component" value="Unassembled WGS sequence"/>
</dbReference>
<gene>
    <name evidence="1" type="ORF">WISP_21970</name>
</gene>
<evidence type="ECO:0000313" key="1">
    <source>
        <dbReference type="EMBL" id="KAJ7425779.1"/>
    </source>
</evidence>
<reference evidence="1" key="1">
    <citation type="submission" date="2019-10" db="EMBL/GenBank/DDBJ databases">
        <authorList>
            <person name="Soares A.E.R."/>
            <person name="Aleixo A."/>
            <person name="Schneider P."/>
            <person name="Miyaki C.Y."/>
            <person name="Schneider M.P."/>
            <person name="Mello C."/>
            <person name="Vasconcelos A.T.R."/>
        </authorList>
    </citation>
    <scope>NUCLEOTIDE SEQUENCE</scope>
    <source>
        <tissue evidence="1">Muscle</tissue>
    </source>
</reference>
<dbReference type="EMBL" id="WHWB01032393">
    <property type="protein sequence ID" value="KAJ7425779.1"/>
    <property type="molecule type" value="Genomic_DNA"/>
</dbReference>
<dbReference type="PANTHER" id="PTHR33332">
    <property type="entry name" value="REVERSE TRANSCRIPTASE DOMAIN-CONTAINING PROTEIN"/>
    <property type="match status" value="1"/>
</dbReference>